<gene>
    <name evidence="1" type="ordered locus">MTR_1g078230</name>
</gene>
<dbReference type="EMBL" id="CM001217">
    <property type="protein sequence ID" value="KEH42938.1"/>
    <property type="molecule type" value="Genomic_DNA"/>
</dbReference>
<accession>A0A072VNG4</accession>
<evidence type="ECO:0000313" key="1">
    <source>
        <dbReference type="EMBL" id="KEH42938.1"/>
    </source>
</evidence>
<dbReference type="AlphaFoldDB" id="A0A072VNG4"/>
<evidence type="ECO:0000313" key="2">
    <source>
        <dbReference type="EnsemblPlants" id="KEH42938"/>
    </source>
</evidence>
<dbReference type="Proteomes" id="UP000002051">
    <property type="component" value="Unassembled WGS sequence"/>
</dbReference>
<dbReference type="HOGENOM" id="CLU_2430343_0_0_1"/>
<keyword evidence="3" id="KW-1185">Reference proteome</keyword>
<proteinExistence type="predicted"/>
<evidence type="ECO:0000313" key="3">
    <source>
        <dbReference type="Proteomes" id="UP000002051"/>
    </source>
</evidence>
<reference evidence="1 3" key="2">
    <citation type="journal article" date="2014" name="BMC Genomics">
        <title>An improved genome release (version Mt4.0) for the model legume Medicago truncatula.</title>
        <authorList>
            <person name="Tang H."/>
            <person name="Krishnakumar V."/>
            <person name="Bidwell S."/>
            <person name="Rosen B."/>
            <person name="Chan A."/>
            <person name="Zhou S."/>
            <person name="Gentzbittel L."/>
            <person name="Childs K.L."/>
            <person name="Yandell M."/>
            <person name="Gundlach H."/>
            <person name="Mayer K.F."/>
            <person name="Schwartz D.C."/>
            <person name="Town C.D."/>
        </authorList>
    </citation>
    <scope>GENOME REANNOTATION</scope>
    <source>
        <strain evidence="1">A17</strain>
        <strain evidence="2 3">cv. Jemalong A17</strain>
    </source>
</reference>
<dbReference type="EnsemblPlants" id="KEH42938">
    <property type="protein sequence ID" value="KEH42938"/>
    <property type="gene ID" value="MTR_1g078230"/>
</dbReference>
<protein>
    <submittedName>
        <fullName evidence="1 2">Uncharacterized protein</fullName>
    </submittedName>
</protein>
<reference evidence="2" key="3">
    <citation type="submission" date="2015-04" db="UniProtKB">
        <authorList>
            <consortium name="EnsemblPlants"/>
        </authorList>
    </citation>
    <scope>IDENTIFICATION</scope>
    <source>
        <strain evidence="2">cv. Jemalong A17</strain>
    </source>
</reference>
<organism evidence="1 3">
    <name type="scientific">Medicago truncatula</name>
    <name type="common">Barrel medic</name>
    <name type="synonym">Medicago tribuloides</name>
    <dbReference type="NCBI Taxonomy" id="3880"/>
    <lineage>
        <taxon>Eukaryota</taxon>
        <taxon>Viridiplantae</taxon>
        <taxon>Streptophyta</taxon>
        <taxon>Embryophyta</taxon>
        <taxon>Tracheophyta</taxon>
        <taxon>Spermatophyta</taxon>
        <taxon>Magnoliopsida</taxon>
        <taxon>eudicotyledons</taxon>
        <taxon>Gunneridae</taxon>
        <taxon>Pentapetalae</taxon>
        <taxon>rosids</taxon>
        <taxon>fabids</taxon>
        <taxon>Fabales</taxon>
        <taxon>Fabaceae</taxon>
        <taxon>Papilionoideae</taxon>
        <taxon>50 kb inversion clade</taxon>
        <taxon>NPAAA clade</taxon>
        <taxon>Hologalegina</taxon>
        <taxon>IRL clade</taxon>
        <taxon>Trifolieae</taxon>
        <taxon>Medicago</taxon>
    </lineage>
</organism>
<reference evidence="1 3" key="1">
    <citation type="journal article" date="2011" name="Nature">
        <title>The Medicago genome provides insight into the evolution of rhizobial symbioses.</title>
        <authorList>
            <person name="Young N.D."/>
            <person name="Debelle F."/>
            <person name="Oldroyd G.E."/>
            <person name="Geurts R."/>
            <person name="Cannon S.B."/>
            <person name="Udvardi M.K."/>
            <person name="Benedito V.A."/>
            <person name="Mayer K.F."/>
            <person name="Gouzy J."/>
            <person name="Schoof H."/>
            <person name="Van de Peer Y."/>
            <person name="Proost S."/>
            <person name="Cook D.R."/>
            <person name="Meyers B.C."/>
            <person name="Spannagl M."/>
            <person name="Cheung F."/>
            <person name="De Mita S."/>
            <person name="Krishnakumar V."/>
            <person name="Gundlach H."/>
            <person name="Zhou S."/>
            <person name="Mudge J."/>
            <person name="Bharti A.K."/>
            <person name="Murray J.D."/>
            <person name="Naoumkina M.A."/>
            <person name="Rosen B."/>
            <person name="Silverstein K.A."/>
            <person name="Tang H."/>
            <person name="Rombauts S."/>
            <person name="Zhao P.X."/>
            <person name="Zhou P."/>
            <person name="Barbe V."/>
            <person name="Bardou P."/>
            <person name="Bechner M."/>
            <person name="Bellec A."/>
            <person name="Berger A."/>
            <person name="Berges H."/>
            <person name="Bidwell S."/>
            <person name="Bisseling T."/>
            <person name="Choisne N."/>
            <person name="Couloux A."/>
            <person name="Denny R."/>
            <person name="Deshpande S."/>
            <person name="Dai X."/>
            <person name="Doyle J.J."/>
            <person name="Dudez A.M."/>
            <person name="Farmer A.D."/>
            <person name="Fouteau S."/>
            <person name="Franken C."/>
            <person name="Gibelin C."/>
            <person name="Gish J."/>
            <person name="Goldstein S."/>
            <person name="Gonzalez A.J."/>
            <person name="Green P.J."/>
            <person name="Hallab A."/>
            <person name="Hartog M."/>
            <person name="Hua A."/>
            <person name="Humphray S.J."/>
            <person name="Jeong D.H."/>
            <person name="Jing Y."/>
            <person name="Jocker A."/>
            <person name="Kenton S.M."/>
            <person name="Kim D.J."/>
            <person name="Klee K."/>
            <person name="Lai H."/>
            <person name="Lang C."/>
            <person name="Lin S."/>
            <person name="Macmil S.L."/>
            <person name="Magdelenat G."/>
            <person name="Matthews L."/>
            <person name="McCorrison J."/>
            <person name="Monaghan E.L."/>
            <person name="Mun J.H."/>
            <person name="Najar F.Z."/>
            <person name="Nicholson C."/>
            <person name="Noirot C."/>
            <person name="O'Bleness M."/>
            <person name="Paule C.R."/>
            <person name="Poulain J."/>
            <person name="Prion F."/>
            <person name="Qin B."/>
            <person name="Qu C."/>
            <person name="Retzel E.F."/>
            <person name="Riddle C."/>
            <person name="Sallet E."/>
            <person name="Samain S."/>
            <person name="Samson N."/>
            <person name="Sanders I."/>
            <person name="Saurat O."/>
            <person name="Scarpelli C."/>
            <person name="Schiex T."/>
            <person name="Segurens B."/>
            <person name="Severin A.J."/>
            <person name="Sherrier D.J."/>
            <person name="Shi R."/>
            <person name="Sims S."/>
            <person name="Singer S.R."/>
            <person name="Sinharoy S."/>
            <person name="Sterck L."/>
            <person name="Viollet A."/>
            <person name="Wang B.B."/>
            <person name="Wang K."/>
            <person name="Wang M."/>
            <person name="Wang X."/>
            <person name="Warfsmann J."/>
            <person name="Weissenbach J."/>
            <person name="White D.D."/>
            <person name="White J.D."/>
            <person name="Wiley G.B."/>
            <person name="Wincker P."/>
            <person name="Xing Y."/>
            <person name="Yang L."/>
            <person name="Yao Z."/>
            <person name="Ying F."/>
            <person name="Zhai J."/>
            <person name="Zhou L."/>
            <person name="Zuber A."/>
            <person name="Denarie J."/>
            <person name="Dixon R.A."/>
            <person name="May G.D."/>
            <person name="Schwartz D.C."/>
            <person name="Rogers J."/>
            <person name="Quetier F."/>
            <person name="Town C.D."/>
            <person name="Roe B.A."/>
        </authorList>
    </citation>
    <scope>NUCLEOTIDE SEQUENCE [LARGE SCALE GENOMIC DNA]</scope>
    <source>
        <strain evidence="1">A17</strain>
        <strain evidence="2 3">cv. Jemalong A17</strain>
    </source>
</reference>
<sequence length="91" mass="10821">MVQRYSFRLSFKSFVETKSVVNRSIPPNEKSTRKMKNIGIVYFHLERKWPIQTNLILKLFTEKKCKVIDEYENLVIVPLGGDTFCRHPHHN</sequence>
<name>A0A072VNG4_MEDTR</name>